<reference evidence="3" key="1">
    <citation type="submission" date="2024-06" db="EMBL/GenBank/DDBJ databases">
        <title>The genome sequences of Kitasatospora sp. strain HUAS MG31.</title>
        <authorList>
            <person name="Mo P."/>
        </authorList>
    </citation>
    <scope>NUCLEOTIDE SEQUENCE</scope>
    <source>
        <strain evidence="3">HUAS MG31</strain>
    </source>
</reference>
<evidence type="ECO:0000256" key="1">
    <source>
        <dbReference type="ARBA" id="ARBA00022801"/>
    </source>
</evidence>
<dbReference type="KEGG" id="kcm:ABWK59_03060"/>
<dbReference type="Gene3D" id="3.40.50.1820">
    <property type="entry name" value="alpha/beta hydrolase"/>
    <property type="match status" value="1"/>
</dbReference>
<gene>
    <name evidence="3" type="ORF">ABWK59_03060</name>
</gene>
<dbReference type="PANTHER" id="PTHR43798">
    <property type="entry name" value="MONOACYLGLYCEROL LIPASE"/>
    <property type="match status" value="1"/>
</dbReference>
<keyword evidence="1 3" id="KW-0378">Hydrolase</keyword>
<dbReference type="AlphaFoldDB" id="A0AAU8JQ09"/>
<dbReference type="GO" id="GO:0016020">
    <property type="term" value="C:membrane"/>
    <property type="evidence" value="ECO:0007669"/>
    <property type="project" value="TreeGrafter"/>
</dbReference>
<dbReference type="InterPro" id="IPR050266">
    <property type="entry name" value="AB_hydrolase_sf"/>
</dbReference>
<protein>
    <submittedName>
        <fullName evidence="3">Alpha/beta hydrolase</fullName>
    </submittedName>
</protein>
<proteinExistence type="predicted"/>
<dbReference type="EMBL" id="CP159872">
    <property type="protein sequence ID" value="XCM77983.1"/>
    <property type="molecule type" value="Genomic_DNA"/>
</dbReference>
<evidence type="ECO:0000313" key="3">
    <source>
        <dbReference type="EMBL" id="XCM77983.1"/>
    </source>
</evidence>
<dbReference type="InterPro" id="IPR029058">
    <property type="entry name" value="AB_hydrolase_fold"/>
</dbReference>
<evidence type="ECO:0000259" key="2">
    <source>
        <dbReference type="Pfam" id="PF12697"/>
    </source>
</evidence>
<dbReference type="PANTHER" id="PTHR43798:SF31">
    <property type="entry name" value="AB HYDROLASE SUPERFAMILY PROTEIN YCLE"/>
    <property type="match status" value="1"/>
</dbReference>
<organism evidence="3">
    <name type="scientific">Kitasatospora camelliae</name>
    <dbReference type="NCBI Taxonomy" id="3156397"/>
    <lineage>
        <taxon>Bacteria</taxon>
        <taxon>Bacillati</taxon>
        <taxon>Actinomycetota</taxon>
        <taxon>Actinomycetes</taxon>
        <taxon>Kitasatosporales</taxon>
        <taxon>Streptomycetaceae</taxon>
        <taxon>Kitasatospora</taxon>
    </lineage>
</organism>
<dbReference type="SUPFAM" id="SSF53474">
    <property type="entry name" value="alpha/beta-Hydrolases"/>
    <property type="match status" value="1"/>
</dbReference>
<dbReference type="RefSeq" id="WP_354637720.1">
    <property type="nucleotide sequence ID" value="NZ_CP159872.1"/>
</dbReference>
<dbReference type="GO" id="GO:0016787">
    <property type="term" value="F:hydrolase activity"/>
    <property type="evidence" value="ECO:0007669"/>
    <property type="project" value="UniProtKB-KW"/>
</dbReference>
<feature type="domain" description="AB hydrolase-1" evidence="2">
    <location>
        <begin position="15"/>
        <end position="230"/>
    </location>
</feature>
<accession>A0AAU8JQ09</accession>
<dbReference type="InterPro" id="IPR000073">
    <property type="entry name" value="AB_hydrolase_1"/>
</dbReference>
<dbReference type="Pfam" id="PF12697">
    <property type="entry name" value="Abhydrolase_6"/>
    <property type="match status" value="1"/>
</dbReference>
<sequence length="247" mass="25967">MTPTDMTPTEQGLPVVLVHGTRVSGTMWHPVMEHLRHRHPVAAPDLPGHGRRRGEEFTLAGAVEAVAEAVDGLGGRALLVGLSLGGFTAIETARVHPGKVLGLVAVGCSAQPRGALLAAYRATAALAGRYPAAADRISRWAFRSALPGAPGAAMVRGGLSCEVFPDVVEAVAATDPRAALRSYPGPVWLVNGERDQFRRGERQFLAACRDGRLQVVPRRGHIGVLAEPEVLGRVVLDAAAAVAVRSR</sequence>
<name>A0AAU8JQ09_9ACTN</name>